<feature type="domain" description="D-isomer specific 2-hydroxyacid dehydrogenase NAD-binding" evidence="5">
    <location>
        <begin position="132"/>
        <end position="310"/>
    </location>
</feature>
<gene>
    <name evidence="6" type="ORF">Amon01_000623300</name>
</gene>
<evidence type="ECO:0000313" key="7">
    <source>
        <dbReference type="Proteomes" id="UP001165063"/>
    </source>
</evidence>
<dbReference type="Pfam" id="PF02826">
    <property type="entry name" value="2-Hacid_dh_C"/>
    <property type="match status" value="1"/>
</dbReference>
<dbReference type="Gene3D" id="3.40.50.720">
    <property type="entry name" value="NAD(P)-binding Rossmann-like Domain"/>
    <property type="match status" value="2"/>
</dbReference>
<keyword evidence="7" id="KW-1185">Reference proteome</keyword>
<dbReference type="InterPro" id="IPR050223">
    <property type="entry name" value="D-isomer_2-hydroxyacid_DH"/>
</dbReference>
<evidence type="ECO:0000256" key="1">
    <source>
        <dbReference type="ARBA" id="ARBA00005854"/>
    </source>
</evidence>
<dbReference type="GO" id="GO:0030267">
    <property type="term" value="F:glyoxylate reductase (NADPH) activity"/>
    <property type="evidence" value="ECO:0007669"/>
    <property type="project" value="TreeGrafter"/>
</dbReference>
<organism evidence="6 7">
    <name type="scientific">Ambrosiozyma monospora</name>
    <name type="common">Yeast</name>
    <name type="synonym">Endomycopsis monosporus</name>
    <dbReference type="NCBI Taxonomy" id="43982"/>
    <lineage>
        <taxon>Eukaryota</taxon>
        <taxon>Fungi</taxon>
        <taxon>Dikarya</taxon>
        <taxon>Ascomycota</taxon>
        <taxon>Saccharomycotina</taxon>
        <taxon>Pichiomycetes</taxon>
        <taxon>Pichiales</taxon>
        <taxon>Pichiaceae</taxon>
        <taxon>Ambrosiozyma</taxon>
    </lineage>
</organism>
<dbReference type="InterPro" id="IPR006139">
    <property type="entry name" value="D-isomer_2_OHA_DH_cat_dom"/>
</dbReference>
<dbReference type="AlphaFoldDB" id="A0A9W7DII9"/>
<evidence type="ECO:0000259" key="5">
    <source>
        <dbReference type="Pfam" id="PF02826"/>
    </source>
</evidence>
<dbReference type="GO" id="GO:0005829">
    <property type="term" value="C:cytosol"/>
    <property type="evidence" value="ECO:0007669"/>
    <property type="project" value="TreeGrafter"/>
</dbReference>
<feature type="domain" description="D-isomer specific 2-hydroxyacid dehydrogenase catalytic" evidence="4">
    <location>
        <begin position="69"/>
        <end position="341"/>
    </location>
</feature>
<evidence type="ECO:0000256" key="3">
    <source>
        <dbReference type="RuleBase" id="RU003719"/>
    </source>
</evidence>
<dbReference type="FunFam" id="3.40.50.720:FF:000026">
    <property type="entry name" value="Glyoxylate/hydroxypyruvate reductase B"/>
    <property type="match status" value="1"/>
</dbReference>
<dbReference type="PROSITE" id="PS00671">
    <property type="entry name" value="D_2_HYDROXYACID_DH_3"/>
    <property type="match status" value="1"/>
</dbReference>
<dbReference type="InterPro" id="IPR006140">
    <property type="entry name" value="D-isomer_DH_NAD-bd"/>
</dbReference>
<dbReference type="SUPFAM" id="SSF52283">
    <property type="entry name" value="Formate/glycerate dehydrogenase catalytic domain-like"/>
    <property type="match status" value="1"/>
</dbReference>
<dbReference type="GO" id="GO:0016618">
    <property type="term" value="F:hydroxypyruvate reductase [NAD(P)H] activity"/>
    <property type="evidence" value="ECO:0007669"/>
    <property type="project" value="TreeGrafter"/>
</dbReference>
<comment type="caution">
    <text evidence="6">The sequence shown here is derived from an EMBL/GenBank/DDBJ whole genome shotgun (WGS) entry which is preliminary data.</text>
</comment>
<dbReference type="CDD" id="cd12168">
    <property type="entry name" value="Mand_dh_like"/>
    <property type="match status" value="1"/>
</dbReference>
<proteinExistence type="inferred from homology"/>
<dbReference type="PANTHER" id="PTHR10996:SF257">
    <property type="entry name" value="GLYOXYLATE REDUCTASE 1"/>
    <property type="match status" value="1"/>
</dbReference>
<dbReference type="PANTHER" id="PTHR10996">
    <property type="entry name" value="2-HYDROXYACID DEHYDROGENASE-RELATED"/>
    <property type="match status" value="1"/>
</dbReference>
<dbReference type="SUPFAM" id="SSF51735">
    <property type="entry name" value="NAD(P)-binding Rossmann-fold domains"/>
    <property type="match status" value="1"/>
</dbReference>
<evidence type="ECO:0000259" key="4">
    <source>
        <dbReference type="Pfam" id="PF00389"/>
    </source>
</evidence>
<dbReference type="GO" id="GO:0051287">
    <property type="term" value="F:NAD binding"/>
    <property type="evidence" value="ECO:0007669"/>
    <property type="project" value="InterPro"/>
</dbReference>
<accession>A0A9W7DII9</accession>
<keyword evidence="2 3" id="KW-0560">Oxidoreductase</keyword>
<dbReference type="InterPro" id="IPR029752">
    <property type="entry name" value="D-isomer_DH_CS1"/>
</dbReference>
<reference evidence="6" key="1">
    <citation type="submission" date="2023-04" db="EMBL/GenBank/DDBJ databases">
        <title>Ambrosiozyma monospora NBRC 1965.</title>
        <authorList>
            <person name="Ichikawa N."/>
            <person name="Sato H."/>
            <person name="Tonouchi N."/>
        </authorList>
    </citation>
    <scope>NUCLEOTIDE SEQUENCE</scope>
    <source>
        <strain evidence="6">NBRC 1965</strain>
    </source>
</reference>
<dbReference type="InterPro" id="IPR036291">
    <property type="entry name" value="NAD(P)-bd_dom_sf"/>
</dbReference>
<dbReference type="PROSITE" id="PS00065">
    <property type="entry name" value="D_2_HYDROXYACID_DH_1"/>
    <property type="match status" value="1"/>
</dbReference>
<dbReference type="EMBL" id="BSXU01003858">
    <property type="protein sequence ID" value="GMG40491.1"/>
    <property type="molecule type" value="Genomic_DNA"/>
</dbReference>
<evidence type="ECO:0000313" key="6">
    <source>
        <dbReference type="EMBL" id="GMG40491.1"/>
    </source>
</evidence>
<comment type="similarity">
    <text evidence="1 3">Belongs to the D-isomer specific 2-hydroxyacid dehydrogenase family.</text>
</comment>
<evidence type="ECO:0000256" key="2">
    <source>
        <dbReference type="ARBA" id="ARBA00023002"/>
    </source>
</evidence>
<dbReference type="InterPro" id="IPR029753">
    <property type="entry name" value="D-isomer_DH_CS"/>
</dbReference>
<dbReference type="Proteomes" id="UP001165063">
    <property type="component" value="Unassembled WGS sequence"/>
</dbReference>
<protein>
    <submittedName>
        <fullName evidence="6">Unnamed protein product</fullName>
    </submittedName>
</protein>
<dbReference type="Pfam" id="PF00389">
    <property type="entry name" value="2-Hacid_dh"/>
    <property type="match status" value="1"/>
</dbReference>
<dbReference type="OrthoDB" id="9991913at2759"/>
<sequence>MTTSAASTKPTTILRFGPIGFAQEAWSNLSKNYNVKIVESEATGREEFLKELRSGKYKDVDYITRTFESVKQTGLVDKELLTELTKNTQLKAISHNGAGYDQVDAVACGDLNIQLSNVPSAVDDATADTNIYLMIGALRNFGDSQLRIQKGLWNKGGKCGGTAIGHDPEHKVLGILGMGGIGRAVRDRAKPFGFSKIIYYNRRQLSAELEGGAEYVSFDDLLAQSDVISINIPLNPNTKHTINAETIAKMKDGVCIVNTARGPIIDESALIPALKSGKVSSFGADVFENEPNVNMELIQLPNVISLPHMGTHTVETMKEMEEVVVSNVSNYLDTGKVKFIVPELKSKF</sequence>
<name>A0A9W7DII9_AMBMO</name>